<feature type="region of interest" description="Disordered" evidence="1">
    <location>
        <begin position="1"/>
        <end position="30"/>
    </location>
</feature>
<dbReference type="EMBL" id="FNTJ01000001">
    <property type="protein sequence ID" value="SEB49586.1"/>
    <property type="molecule type" value="Genomic_DNA"/>
</dbReference>
<dbReference type="AlphaFoldDB" id="A0A1H4JUB9"/>
<protein>
    <submittedName>
        <fullName evidence="2">Uncharacterized protein</fullName>
    </submittedName>
</protein>
<evidence type="ECO:0000256" key="1">
    <source>
        <dbReference type="SAM" id="MobiDB-lite"/>
    </source>
</evidence>
<accession>A0A1H4JUB9</accession>
<evidence type="ECO:0000313" key="3">
    <source>
        <dbReference type="Proteomes" id="UP000198982"/>
    </source>
</evidence>
<name>A0A1H4JUB9_9PSED</name>
<gene>
    <name evidence="2" type="ORF">SAMN05216178_0748</name>
</gene>
<evidence type="ECO:0000313" key="2">
    <source>
        <dbReference type="EMBL" id="SEB49586.1"/>
    </source>
</evidence>
<reference evidence="3" key="1">
    <citation type="submission" date="2016-10" db="EMBL/GenBank/DDBJ databases">
        <authorList>
            <person name="Varghese N."/>
            <person name="Submissions S."/>
        </authorList>
    </citation>
    <scope>NUCLEOTIDE SEQUENCE [LARGE SCALE GENOMIC DNA]</scope>
    <source>
        <strain evidence="3">DSM 9751</strain>
    </source>
</reference>
<dbReference type="Proteomes" id="UP000198982">
    <property type="component" value="Unassembled WGS sequence"/>
</dbReference>
<keyword evidence="3" id="KW-1185">Reference proteome</keyword>
<proteinExistence type="predicted"/>
<organism evidence="2 3">
    <name type="scientific">Pseudomonas saponiphila</name>
    <dbReference type="NCBI Taxonomy" id="556534"/>
    <lineage>
        <taxon>Bacteria</taxon>
        <taxon>Pseudomonadati</taxon>
        <taxon>Pseudomonadota</taxon>
        <taxon>Gammaproteobacteria</taxon>
        <taxon>Pseudomonadales</taxon>
        <taxon>Pseudomonadaceae</taxon>
        <taxon>Pseudomonas</taxon>
    </lineage>
</organism>
<sequence length="48" mass="5173">MHAVLPKVQPSGSSFSRTGCGDFPGDARDLARTGFPAQASRFTPYYSH</sequence>